<proteinExistence type="predicted"/>
<feature type="transmembrane region" description="Helical" evidence="1">
    <location>
        <begin position="197"/>
        <end position="217"/>
    </location>
</feature>
<keyword evidence="1" id="KW-0472">Membrane</keyword>
<dbReference type="eggNOG" id="ENOG502S3M3">
    <property type="taxonomic scope" value="Eukaryota"/>
</dbReference>
<keyword evidence="3" id="KW-1185">Reference proteome</keyword>
<dbReference type="PhylomeDB" id="D6X0U0"/>
<accession>D6X0U0</accession>
<protein>
    <recommendedName>
        <fullName evidence="4">Osiris 10</fullName>
    </recommendedName>
</protein>
<evidence type="ECO:0000313" key="2">
    <source>
        <dbReference type="EMBL" id="EFA09553.1"/>
    </source>
</evidence>
<dbReference type="KEGG" id="tca:107397421"/>
<dbReference type="InParanoid" id="D6X0U0"/>
<feature type="transmembrane region" description="Helical" evidence="1">
    <location>
        <begin position="6"/>
        <end position="25"/>
    </location>
</feature>
<reference evidence="2 3" key="1">
    <citation type="journal article" date="2008" name="Nature">
        <title>The genome of the model beetle and pest Tribolium castaneum.</title>
        <authorList>
            <consortium name="Tribolium Genome Sequencing Consortium"/>
            <person name="Richards S."/>
            <person name="Gibbs R.A."/>
            <person name="Weinstock G.M."/>
            <person name="Brown S.J."/>
            <person name="Denell R."/>
            <person name="Beeman R.W."/>
            <person name="Gibbs R."/>
            <person name="Beeman R.W."/>
            <person name="Brown S.J."/>
            <person name="Bucher G."/>
            <person name="Friedrich M."/>
            <person name="Grimmelikhuijzen C.J."/>
            <person name="Klingler M."/>
            <person name="Lorenzen M."/>
            <person name="Richards S."/>
            <person name="Roth S."/>
            <person name="Schroder R."/>
            <person name="Tautz D."/>
            <person name="Zdobnov E.M."/>
            <person name="Muzny D."/>
            <person name="Gibbs R.A."/>
            <person name="Weinstock G.M."/>
            <person name="Attaway T."/>
            <person name="Bell S."/>
            <person name="Buhay C.J."/>
            <person name="Chandrabose M.N."/>
            <person name="Chavez D."/>
            <person name="Clerk-Blankenburg K.P."/>
            <person name="Cree A."/>
            <person name="Dao M."/>
            <person name="Davis C."/>
            <person name="Chacko J."/>
            <person name="Dinh H."/>
            <person name="Dugan-Rocha S."/>
            <person name="Fowler G."/>
            <person name="Garner T.T."/>
            <person name="Garnes J."/>
            <person name="Gnirke A."/>
            <person name="Hawes A."/>
            <person name="Hernandez J."/>
            <person name="Hines S."/>
            <person name="Holder M."/>
            <person name="Hume J."/>
            <person name="Jhangiani S.N."/>
            <person name="Joshi V."/>
            <person name="Khan Z.M."/>
            <person name="Jackson L."/>
            <person name="Kovar C."/>
            <person name="Kowis A."/>
            <person name="Lee S."/>
            <person name="Lewis L.R."/>
            <person name="Margolis J."/>
            <person name="Morgan M."/>
            <person name="Nazareth L.V."/>
            <person name="Nguyen N."/>
            <person name="Okwuonu G."/>
            <person name="Parker D."/>
            <person name="Richards S."/>
            <person name="Ruiz S.J."/>
            <person name="Santibanez J."/>
            <person name="Savard J."/>
            <person name="Scherer S.E."/>
            <person name="Schneider B."/>
            <person name="Sodergren E."/>
            <person name="Tautz D."/>
            <person name="Vattahil S."/>
            <person name="Villasana D."/>
            <person name="White C.S."/>
            <person name="Wright R."/>
            <person name="Park Y."/>
            <person name="Beeman R.W."/>
            <person name="Lord J."/>
            <person name="Oppert B."/>
            <person name="Lorenzen M."/>
            <person name="Brown S."/>
            <person name="Wang L."/>
            <person name="Savard J."/>
            <person name="Tautz D."/>
            <person name="Richards S."/>
            <person name="Weinstock G."/>
            <person name="Gibbs R.A."/>
            <person name="Liu Y."/>
            <person name="Worley K."/>
            <person name="Weinstock G."/>
            <person name="Elsik C.G."/>
            <person name="Reese J.T."/>
            <person name="Elhaik E."/>
            <person name="Landan G."/>
            <person name="Graur D."/>
            <person name="Arensburger P."/>
            <person name="Atkinson P."/>
            <person name="Beeman R.W."/>
            <person name="Beidler J."/>
            <person name="Brown S.J."/>
            <person name="Demuth J.P."/>
            <person name="Drury D.W."/>
            <person name="Du Y.Z."/>
            <person name="Fujiwara H."/>
            <person name="Lorenzen M."/>
            <person name="Maselli V."/>
            <person name="Osanai M."/>
            <person name="Park Y."/>
            <person name="Robertson H.M."/>
            <person name="Tu Z."/>
            <person name="Wang J.J."/>
            <person name="Wang S."/>
            <person name="Richards S."/>
            <person name="Song H."/>
            <person name="Zhang L."/>
            <person name="Sodergren E."/>
            <person name="Werner D."/>
            <person name="Stanke M."/>
            <person name="Morgenstern B."/>
            <person name="Solovyev V."/>
            <person name="Kosarev P."/>
            <person name="Brown G."/>
            <person name="Chen H.C."/>
            <person name="Ermolaeva O."/>
            <person name="Hlavina W."/>
            <person name="Kapustin Y."/>
            <person name="Kiryutin B."/>
            <person name="Kitts P."/>
            <person name="Maglott D."/>
            <person name="Pruitt K."/>
            <person name="Sapojnikov V."/>
            <person name="Souvorov A."/>
            <person name="Mackey A.J."/>
            <person name="Waterhouse R.M."/>
            <person name="Wyder S."/>
            <person name="Zdobnov E.M."/>
            <person name="Zdobnov E.M."/>
            <person name="Wyder S."/>
            <person name="Kriventseva E.V."/>
            <person name="Kadowaki T."/>
            <person name="Bork P."/>
            <person name="Aranda M."/>
            <person name="Bao R."/>
            <person name="Beermann A."/>
            <person name="Berns N."/>
            <person name="Bolognesi R."/>
            <person name="Bonneton F."/>
            <person name="Bopp D."/>
            <person name="Brown S.J."/>
            <person name="Bucher G."/>
            <person name="Butts T."/>
            <person name="Chaumot A."/>
            <person name="Denell R.E."/>
            <person name="Ferrier D.E."/>
            <person name="Friedrich M."/>
            <person name="Gordon C.M."/>
            <person name="Jindra M."/>
            <person name="Klingler M."/>
            <person name="Lan Q."/>
            <person name="Lattorff H.M."/>
            <person name="Laudet V."/>
            <person name="von Levetsow C."/>
            <person name="Liu Z."/>
            <person name="Lutz R."/>
            <person name="Lynch J.A."/>
            <person name="da Fonseca R.N."/>
            <person name="Posnien N."/>
            <person name="Reuter R."/>
            <person name="Roth S."/>
            <person name="Savard J."/>
            <person name="Schinko J.B."/>
            <person name="Schmitt C."/>
            <person name="Schoppmeier M."/>
            <person name="Schroder R."/>
            <person name="Shippy T.D."/>
            <person name="Simonnet F."/>
            <person name="Marques-Souza H."/>
            <person name="Tautz D."/>
            <person name="Tomoyasu Y."/>
            <person name="Trauner J."/>
            <person name="Van der Zee M."/>
            <person name="Vervoort M."/>
            <person name="Wittkopp N."/>
            <person name="Wimmer E.A."/>
            <person name="Yang X."/>
            <person name="Jones A.K."/>
            <person name="Sattelle D.B."/>
            <person name="Ebert P.R."/>
            <person name="Nelson D."/>
            <person name="Scott J.G."/>
            <person name="Beeman R.W."/>
            <person name="Muthukrishnan S."/>
            <person name="Kramer K.J."/>
            <person name="Arakane Y."/>
            <person name="Beeman R.W."/>
            <person name="Zhu Q."/>
            <person name="Hogenkamp D."/>
            <person name="Dixit R."/>
            <person name="Oppert B."/>
            <person name="Jiang H."/>
            <person name="Zou Z."/>
            <person name="Marshall J."/>
            <person name="Elpidina E."/>
            <person name="Vinokurov K."/>
            <person name="Oppert C."/>
            <person name="Zou Z."/>
            <person name="Evans J."/>
            <person name="Lu Z."/>
            <person name="Zhao P."/>
            <person name="Sumathipala N."/>
            <person name="Altincicek B."/>
            <person name="Vilcinskas A."/>
            <person name="Williams M."/>
            <person name="Hultmark D."/>
            <person name="Hetru C."/>
            <person name="Jiang H."/>
            <person name="Grimmelikhuijzen C.J."/>
            <person name="Hauser F."/>
            <person name="Cazzamali G."/>
            <person name="Williamson M."/>
            <person name="Park Y."/>
            <person name="Li B."/>
            <person name="Tanaka Y."/>
            <person name="Predel R."/>
            <person name="Neupert S."/>
            <person name="Schachtner J."/>
            <person name="Verleyen P."/>
            <person name="Raible F."/>
            <person name="Bork P."/>
            <person name="Friedrich M."/>
            <person name="Walden K.K."/>
            <person name="Robertson H.M."/>
            <person name="Angeli S."/>
            <person name="Foret S."/>
            <person name="Bucher G."/>
            <person name="Schuetz S."/>
            <person name="Maleszka R."/>
            <person name="Wimmer E.A."/>
            <person name="Beeman R.W."/>
            <person name="Lorenzen M."/>
            <person name="Tomoyasu Y."/>
            <person name="Miller S.C."/>
            <person name="Grossmann D."/>
            <person name="Bucher G."/>
        </authorList>
    </citation>
    <scope>NUCLEOTIDE SEQUENCE [LARGE SCALE GENOMIC DNA]</scope>
    <source>
        <strain evidence="2 3">Georgia GA2</strain>
    </source>
</reference>
<dbReference type="GO" id="GO:0016020">
    <property type="term" value="C:membrane"/>
    <property type="evidence" value="ECO:0000318"/>
    <property type="project" value="GO_Central"/>
</dbReference>
<evidence type="ECO:0008006" key="4">
    <source>
        <dbReference type="Google" id="ProtNLM"/>
    </source>
</evidence>
<evidence type="ECO:0000313" key="3">
    <source>
        <dbReference type="Proteomes" id="UP000007266"/>
    </source>
</evidence>
<gene>
    <name evidence="2" type="primary">AUGUSTUS-3.0.2_11663</name>
    <name evidence="2" type="ORF">TcasGA2_TC011663</name>
</gene>
<dbReference type="FunCoup" id="D6X0U0">
    <property type="interactions" value="15"/>
</dbReference>
<name>D6X0U0_TRICA</name>
<dbReference type="HOGENOM" id="CLU_886299_0_0_1"/>
<dbReference type="PANTHER" id="PTHR21879:SF27">
    <property type="entry name" value="OSIRIS 10A"/>
    <property type="match status" value="1"/>
</dbReference>
<dbReference type="Pfam" id="PF07898">
    <property type="entry name" value="DUF1676"/>
    <property type="match status" value="1"/>
</dbReference>
<dbReference type="PANTHER" id="PTHR21879">
    <property type="entry name" value="FI03362P-RELATED-RELATED"/>
    <property type="match status" value="1"/>
</dbReference>
<dbReference type="OMA" id="EHSYSFN"/>
<sequence>MPLYTHTYSIIWFFVIISASCNSVSHPSVGESFRQCLISQPSVSLGHCFGVGAISKLRSLDSDQEFDLIDGVTLSRNQQEYRETYSFADKDPGDFRTWIDSLSHVFSHRSLQWDMGFLYPGLFMRVAPSTNPGGQLEFMLDPQREILNKHSIKEFGTGRLLARQFLVPFLLGFKFNVATLIPIIFGLLALLAKKAIILSKIALVISSAYGLGTLLLGSNGNRVPNHYQMGGFNPGFGGGSQYHHHNRFPEDEYPEVYYRGTIENNNVDQLRVHGKIQKLYTDEKTTQGRNFAWSEDEKIQKST</sequence>
<keyword evidence="1" id="KW-0812">Transmembrane</keyword>
<keyword evidence="1" id="KW-1133">Transmembrane helix</keyword>
<dbReference type="STRING" id="7070.D6X0U0"/>
<evidence type="ECO:0000256" key="1">
    <source>
        <dbReference type="SAM" id="Phobius"/>
    </source>
</evidence>
<dbReference type="OrthoDB" id="8197686at2759"/>
<reference evidence="2 3" key="2">
    <citation type="journal article" date="2010" name="Nucleic Acids Res.">
        <title>BeetleBase in 2010: revisions to provide comprehensive genomic information for Tribolium castaneum.</title>
        <authorList>
            <person name="Kim H.S."/>
            <person name="Murphy T."/>
            <person name="Xia J."/>
            <person name="Caragea D."/>
            <person name="Park Y."/>
            <person name="Beeman R.W."/>
            <person name="Lorenzen M.D."/>
            <person name="Butcher S."/>
            <person name="Manak J.R."/>
            <person name="Brown S.J."/>
        </authorList>
    </citation>
    <scope>GENOME REANNOTATION</scope>
    <source>
        <strain evidence="2 3">Georgia GA2</strain>
    </source>
</reference>
<organism evidence="2 3">
    <name type="scientific">Tribolium castaneum</name>
    <name type="common">Red flour beetle</name>
    <dbReference type="NCBI Taxonomy" id="7070"/>
    <lineage>
        <taxon>Eukaryota</taxon>
        <taxon>Metazoa</taxon>
        <taxon>Ecdysozoa</taxon>
        <taxon>Arthropoda</taxon>
        <taxon>Hexapoda</taxon>
        <taxon>Insecta</taxon>
        <taxon>Pterygota</taxon>
        <taxon>Neoptera</taxon>
        <taxon>Endopterygota</taxon>
        <taxon>Coleoptera</taxon>
        <taxon>Polyphaga</taxon>
        <taxon>Cucujiformia</taxon>
        <taxon>Tenebrionidae</taxon>
        <taxon>Tenebrionidae incertae sedis</taxon>
        <taxon>Tribolium</taxon>
    </lineage>
</organism>
<dbReference type="Proteomes" id="UP000007266">
    <property type="component" value="Linkage group 9"/>
</dbReference>
<dbReference type="EMBL" id="KQ971372">
    <property type="protein sequence ID" value="EFA09553.1"/>
    <property type="molecule type" value="Genomic_DNA"/>
</dbReference>
<feature type="transmembrane region" description="Helical" evidence="1">
    <location>
        <begin position="165"/>
        <end position="191"/>
    </location>
</feature>
<dbReference type="AlphaFoldDB" id="D6X0U0"/>
<dbReference type="InterPro" id="IPR012464">
    <property type="entry name" value="DUF1676"/>
</dbReference>